<evidence type="ECO:0000313" key="3">
    <source>
        <dbReference type="EMBL" id="MZZ11550.1"/>
    </source>
</evidence>
<dbReference type="Proteomes" id="UP000644192">
    <property type="component" value="Unassembled WGS sequence"/>
</dbReference>
<accession>A0A6B1Y371</accession>
<protein>
    <recommendedName>
        <fullName evidence="5">HNH endonuclease</fullName>
    </recommendedName>
</protein>
<dbReference type="SUPFAM" id="SSF54060">
    <property type="entry name" value="His-Me finger endonucleases"/>
    <property type="match status" value="1"/>
</dbReference>
<feature type="domain" description="HNH nuclease" evidence="2">
    <location>
        <begin position="69"/>
        <end position="114"/>
    </location>
</feature>
<evidence type="ECO:0000313" key="4">
    <source>
        <dbReference type="Proteomes" id="UP000644192"/>
    </source>
</evidence>
<comment type="caution">
    <text evidence="3">The sequence shown here is derived from an EMBL/GenBank/DDBJ whole genome shotgun (WGS) entry which is preliminary data.</text>
</comment>
<dbReference type="AlphaFoldDB" id="A0A6B1Y371"/>
<proteinExistence type="predicted"/>
<gene>
    <name evidence="3" type="ORF">GUL26_04785</name>
</gene>
<organism evidence="3 4">
    <name type="scientific">Pseudomonas aeruginosa</name>
    <dbReference type="NCBI Taxonomy" id="287"/>
    <lineage>
        <taxon>Bacteria</taxon>
        <taxon>Pseudomonadati</taxon>
        <taxon>Pseudomonadota</taxon>
        <taxon>Gammaproteobacteria</taxon>
        <taxon>Pseudomonadales</taxon>
        <taxon>Pseudomonadaceae</taxon>
        <taxon>Pseudomonas</taxon>
    </lineage>
</organism>
<dbReference type="Pfam" id="PF07463">
    <property type="entry name" value="NUMOD4"/>
    <property type="match status" value="1"/>
</dbReference>
<dbReference type="InterPro" id="IPR010902">
    <property type="entry name" value="NUMOD4"/>
</dbReference>
<dbReference type="GO" id="GO:0016788">
    <property type="term" value="F:hydrolase activity, acting on ester bonds"/>
    <property type="evidence" value="ECO:0007669"/>
    <property type="project" value="InterPro"/>
</dbReference>
<dbReference type="InterPro" id="IPR003615">
    <property type="entry name" value="HNH_nuc"/>
</dbReference>
<dbReference type="Gene3D" id="3.90.75.20">
    <property type="match status" value="1"/>
</dbReference>
<evidence type="ECO:0000259" key="1">
    <source>
        <dbReference type="Pfam" id="PF07463"/>
    </source>
</evidence>
<evidence type="ECO:0008006" key="5">
    <source>
        <dbReference type="Google" id="ProtNLM"/>
    </source>
</evidence>
<feature type="domain" description="NUMOD4" evidence="1">
    <location>
        <begin position="2"/>
        <end position="42"/>
    </location>
</feature>
<dbReference type="EMBL" id="WXZT01000002">
    <property type="protein sequence ID" value="MZZ11550.1"/>
    <property type="molecule type" value="Genomic_DNA"/>
</dbReference>
<name>A0A6B1Y371_PSEAI</name>
<dbReference type="InterPro" id="IPR044925">
    <property type="entry name" value="His-Me_finger_sf"/>
</dbReference>
<dbReference type="RefSeq" id="WP_003159064.1">
    <property type="nucleotide sequence ID" value="NZ_CAADKB010000998.1"/>
</dbReference>
<dbReference type="Pfam" id="PF13392">
    <property type="entry name" value="HNH_3"/>
    <property type="match status" value="1"/>
</dbReference>
<sequence>MEVWRDIPGWEGIYQASSLGNIRALDRELESGRWGRVRRKGGPIKAHPKGRYGHLQVGLRLNGVRKWFGVHRLVCLAFHGEPPAGKGCAAHFPDPDPTNNRADNLVWATYQENSDHRRVHGTILEGGRNPSARLSAQDVEQIRNEFWRGTAGRPGNKAELARRFGISASQVARVANGRGWCGAA</sequence>
<evidence type="ECO:0000259" key="2">
    <source>
        <dbReference type="Pfam" id="PF13392"/>
    </source>
</evidence>
<reference evidence="3" key="1">
    <citation type="submission" date="2020-01" db="EMBL/GenBank/DDBJ databases">
        <title>Bacteria Cultured from War Wounds Associated with the Conflict in Eastern Ukraine.</title>
        <authorList>
            <person name="Snesrud E."/>
            <person name="Galac M.R."/>
            <person name="Mc Gann P."/>
            <person name="Valentine K."/>
            <person name="Viacheslav K."/>
        </authorList>
    </citation>
    <scope>NUCLEOTIDE SEQUENCE</scope>
    <source>
        <strain evidence="3">VNMU148</strain>
    </source>
</reference>